<protein>
    <submittedName>
        <fullName evidence="1">Uncharacterized protein</fullName>
    </submittedName>
</protein>
<dbReference type="AlphaFoldDB" id="A0A9N9YZA9"/>
<name>A0A9N9YZA9_9HYPO</name>
<proteinExistence type="predicted"/>
<keyword evidence="2" id="KW-1185">Reference proteome</keyword>
<comment type="caution">
    <text evidence="1">The sequence shown here is derived from an EMBL/GenBank/DDBJ whole genome shotgun (WGS) entry which is preliminary data.</text>
</comment>
<sequence>MENIPPCYQKGQRLTLQVSADQEPFEVVIERAYGTWRNSVQLLVKVLENDSDIEVTGKLVFLKLYDRRFSPTFRERWDVKPWTPAIEEDLLEFSMAGSARDALDAWRDNPQMEYDFSAPDYHKEALISEIMAEEFEKESDAYSVLRAHQGKFIPRLIASVMMQIGPVSMVGNEPLPLLDDPLILGHSPEMFEIDGFLMVYYEGFPATEIACQSDPGDWQHLKNRCVATVGHVMDSDAILHEDIRPKNVVITPDEHCVRNFRIIMTDFRSTLMRDTETDQEWADMKKRYDEKGMMQVKLENPPRPRRDVESQGYRSYTASAWWNFDDYDIMTQD</sequence>
<gene>
    <name evidence="1" type="ORF">CSOL1703_00011900</name>
</gene>
<dbReference type="EMBL" id="CABFOC020000014">
    <property type="protein sequence ID" value="CAH0046172.1"/>
    <property type="molecule type" value="Genomic_DNA"/>
</dbReference>
<reference evidence="1" key="1">
    <citation type="submission" date="2021-10" db="EMBL/GenBank/DDBJ databases">
        <authorList>
            <person name="Piombo E."/>
        </authorList>
    </citation>
    <scope>NUCLEOTIDE SEQUENCE</scope>
</reference>
<dbReference type="Proteomes" id="UP000775872">
    <property type="component" value="Unassembled WGS sequence"/>
</dbReference>
<accession>A0A9N9YZA9</accession>
<evidence type="ECO:0000313" key="2">
    <source>
        <dbReference type="Proteomes" id="UP000775872"/>
    </source>
</evidence>
<dbReference type="OrthoDB" id="5134445at2759"/>
<organism evidence="1 2">
    <name type="scientific">Clonostachys solani</name>
    <dbReference type="NCBI Taxonomy" id="160281"/>
    <lineage>
        <taxon>Eukaryota</taxon>
        <taxon>Fungi</taxon>
        <taxon>Dikarya</taxon>
        <taxon>Ascomycota</taxon>
        <taxon>Pezizomycotina</taxon>
        <taxon>Sordariomycetes</taxon>
        <taxon>Hypocreomycetidae</taxon>
        <taxon>Hypocreales</taxon>
        <taxon>Bionectriaceae</taxon>
        <taxon>Clonostachys</taxon>
    </lineage>
</organism>
<evidence type="ECO:0000313" key="1">
    <source>
        <dbReference type="EMBL" id="CAH0046172.1"/>
    </source>
</evidence>